<reference evidence="10" key="1">
    <citation type="submission" date="2020-10" db="EMBL/GenBank/DDBJ databases">
        <authorList>
            <person name="Gilroy R."/>
        </authorList>
    </citation>
    <scope>NUCLEOTIDE SEQUENCE</scope>
    <source>
        <strain evidence="10">13766</strain>
    </source>
</reference>
<dbReference type="EC" id="2.7.13.3" evidence="3"/>
<dbReference type="PRINTS" id="PR00344">
    <property type="entry name" value="BCTRLSENSOR"/>
</dbReference>
<dbReference type="FunFam" id="3.30.565.10:FF:000006">
    <property type="entry name" value="Sensor histidine kinase WalK"/>
    <property type="match status" value="1"/>
</dbReference>
<dbReference type="SUPFAM" id="SSF47384">
    <property type="entry name" value="Homodimeric domain of signal transducing histidine kinase"/>
    <property type="match status" value="1"/>
</dbReference>
<evidence type="ECO:0000256" key="4">
    <source>
        <dbReference type="ARBA" id="ARBA00022553"/>
    </source>
</evidence>
<feature type="transmembrane region" description="Helical" evidence="8">
    <location>
        <begin position="154"/>
        <end position="175"/>
    </location>
</feature>
<proteinExistence type="predicted"/>
<dbReference type="Pfam" id="PF02518">
    <property type="entry name" value="HATPase_c"/>
    <property type="match status" value="1"/>
</dbReference>
<dbReference type="PANTHER" id="PTHR43547">
    <property type="entry name" value="TWO-COMPONENT HISTIDINE KINASE"/>
    <property type="match status" value="1"/>
</dbReference>
<dbReference type="InterPro" id="IPR004358">
    <property type="entry name" value="Sig_transdc_His_kin-like_C"/>
</dbReference>
<dbReference type="InterPro" id="IPR005467">
    <property type="entry name" value="His_kinase_dom"/>
</dbReference>
<dbReference type="InterPro" id="IPR003594">
    <property type="entry name" value="HATPase_dom"/>
</dbReference>
<feature type="domain" description="Histidine kinase" evidence="9">
    <location>
        <begin position="196"/>
        <end position="412"/>
    </location>
</feature>
<dbReference type="AlphaFoldDB" id="A0A9D1G282"/>
<dbReference type="PANTHER" id="PTHR43547:SF2">
    <property type="entry name" value="HYBRID SIGNAL TRANSDUCTION HISTIDINE KINASE C"/>
    <property type="match status" value="1"/>
</dbReference>
<protein>
    <recommendedName>
        <fullName evidence="3">histidine kinase</fullName>
        <ecNumber evidence="3">2.7.13.3</ecNumber>
    </recommendedName>
</protein>
<dbReference type="GO" id="GO:0000155">
    <property type="term" value="F:phosphorelay sensor kinase activity"/>
    <property type="evidence" value="ECO:0007669"/>
    <property type="project" value="InterPro"/>
</dbReference>
<dbReference type="InterPro" id="IPR003661">
    <property type="entry name" value="HisK_dim/P_dom"/>
</dbReference>
<comment type="catalytic activity">
    <reaction evidence="1">
        <text>ATP + protein L-histidine = ADP + protein N-phospho-L-histidine.</text>
        <dbReference type="EC" id="2.7.13.3"/>
    </reaction>
</comment>
<dbReference type="Gene3D" id="1.10.287.130">
    <property type="match status" value="1"/>
</dbReference>
<dbReference type="Gene3D" id="3.30.565.10">
    <property type="entry name" value="Histidine kinase-like ATPase, C-terminal domain"/>
    <property type="match status" value="1"/>
</dbReference>
<dbReference type="InterPro" id="IPR036097">
    <property type="entry name" value="HisK_dim/P_sf"/>
</dbReference>
<dbReference type="PROSITE" id="PS50109">
    <property type="entry name" value="HIS_KIN"/>
    <property type="match status" value="1"/>
</dbReference>
<keyword evidence="8" id="KW-0472">Membrane</keyword>
<evidence type="ECO:0000256" key="7">
    <source>
        <dbReference type="ARBA" id="ARBA00023012"/>
    </source>
</evidence>
<evidence type="ECO:0000256" key="8">
    <source>
        <dbReference type="SAM" id="Phobius"/>
    </source>
</evidence>
<keyword evidence="8" id="KW-0812">Transmembrane</keyword>
<reference evidence="10" key="2">
    <citation type="journal article" date="2021" name="PeerJ">
        <title>Extensive microbial diversity within the chicken gut microbiome revealed by metagenomics and culture.</title>
        <authorList>
            <person name="Gilroy R."/>
            <person name="Ravi A."/>
            <person name="Getino M."/>
            <person name="Pursley I."/>
            <person name="Horton D.L."/>
            <person name="Alikhan N.F."/>
            <person name="Baker D."/>
            <person name="Gharbi K."/>
            <person name="Hall N."/>
            <person name="Watson M."/>
            <person name="Adriaenssens E.M."/>
            <person name="Foster-Nyarko E."/>
            <person name="Jarju S."/>
            <person name="Secka A."/>
            <person name="Antonio M."/>
            <person name="Oren A."/>
            <person name="Chaudhuri R.R."/>
            <person name="La Ragione R."/>
            <person name="Hildebrand F."/>
            <person name="Pallen M.J."/>
        </authorList>
    </citation>
    <scope>NUCLEOTIDE SEQUENCE</scope>
    <source>
        <strain evidence="10">13766</strain>
    </source>
</reference>
<evidence type="ECO:0000256" key="2">
    <source>
        <dbReference type="ARBA" id="ARBA00004370"/>
    </source>
</evidence>
<evidence type="ECO:0000256" key="6">
    <source>
        <dbReference type="ARBA" id="ARBA00022777"/>
    </source>
</evidence>
<dbReference type="EMBL" id="DVJN01000222">
    <property type="protein sequence ID" value="HIS93682.1"/>
    <property type="molecule type" value="Genomic_DNA"/>
</dbReference>
<dbReference type="CDD" id="cd00082">
    <property type="entry name" value="HisKA"/>
    <property type="match status" value="1"/>
</dbReference>
<evidence type="ECO:0000256" key="1">
    <source>
        <dbReference type="ARBA" id="ARBA00000085"/>
    </source>
</evidence>
<keyword evidence="4" id="KW-0597">Phosphoprotein</keyword>
<dbReference type="InterPro" id="IPR036890">
    <property type="entry name" value="HATPase_C_sf"/>
</dbReference>
<keyword evidence="6 10" id="KW-0418">Kinase</keyword>
<accession>A0A9D1G282</accession>
<evidence type="ECO:0000313" key="11">
    <source>
        <dbReference type="Proteomes" id="UP000824140"/>
    </source>
</evidence>
<gene>
    <name evidence="10" type="ORF">IAA84_11770</name>
</gene>
<dbReference type="GO" id="GO:0016020">
    <property type="term" value="C:membrane"/>
    <property type="evidence" value="ECO:0007669"/>
    <property type="project" value="UniProtKB-SubCell"/>
</dbReference>
<keyword evidence="8" id="KW-1133">Transmembrane helix</keyword>
<keyword evidence="7" id="KW-0902">Two-component regulatory system</keyword>
<evidence type="ECO:0000313" key="10">
    <source>
        <dbReference type="EMBL" id="HIS93682.1"/>
    </source>
</evidence>
<dbReference type="Proteomes" id="UP000824140">
    <property type="component" value="Unassembled WGS sequence"/>
</dbReference>
<evidence type="ECO:0000256" key="3">
    <source>
        <dbReference type="ARBA" id="ARBA00012438"/>
    </source>
</evidence>
<sequence length="414" mass="45500">MIRQLRVRFVVVAMLLASLVLAAVLVIVGVEAYDQVMSECDRALRVELQRVEEEEWRVPLGPEREEAEGSTPLLPAFRVVINGKGEILSLDARRVEVDEQWIGAAVERIVARGESQGVLWGTALAYRCIRQEDGNIRIAFVSLENEFASLRQTYFTLGLAGLASLLAFFLVSFLLSRLALAPVERAWAQQRRFVADASHELKTPLTVMLANLGILTAHPESTVGAQATWVENARDEGMRMKKLVDDLLYLARSDDARVPMERTRVSLSELAQGCALSFEPVAYEAGLAFESDVHPGVFVMGDEARLKQLVAILLDNACKYAGAKGSVRVSLCVRQGKARLTVNNTGTVIPPEELQHIFERFYRTDAARSGQSGYGLGLSIAQDIVKRHGGKILARSDARMGTEMAVLLPLAPGK</sequence>
<evidence type="ECO:0000259" key="9">
    <source>
        <dbReference type="PROSITE" id="PS50109"/>
    </source>
</evidence>
<organism evidence="10 11">
    <name type="scientific">Candidatus Alectryocaccomicrobium excrementavium</name>
    <dbReference type="NCBI Taxonomy" id="2840668"/>
    <lineage>
        <taxon>Bacteria</taxon>
        <taxon>Bacillati</taxon>
        <taxon>Bacillota</taxon>
        <taxon>Clostridia</taxon>
        <taxon>Candidatus Alectryocaccomicrobium</taxon>
    </lineage>
</organism>
<dbReference type="SMART" id="SM00387">
    <property type="entry name" value="HATPase_c"/>
    <property type="match status" value="1"/>
</dbReference>
<name>A0A9D1G282_9FIRM</name>
<comment type="caution">
    <text evidence="10">The sequence shown here is derived from an EMBL/GenBank/DDBJ whole genome shotgun (WGS) entry which is preliminary data.</text>
</comment>
<keyword evidence="5" id="KW-0808">Transferase</keyword>
<dbReference type="Pfam" id="PF00512">
    <property type="entry name" value="HisKA"/>
    <property type="match status" value="1"/>
</dbReference>
<dbReference type="SUPFAM" id="SSF55874">
    <property type="entry name" value="ATPase domain of HSP90 chaperone/DNA topoisomerase II/histidine kinase"/>
    <property type="match status" value="1"/>
</dbReference>
<comment type="subcellular location">
    <subcellularLocation>
        <location evidence="2">Membrane</location>
    </subcellularLocation>
</comment>
<evidence type="ECO:0000256" key="5">
    <source>
        <dbReference type="ARBA" id="ARBA00022679"/>
    </source>
</evidence>
<dbReference type="SMART" id="SM00388">
    <property type="entry name" value="HisKA"/>
    <property type="match status" value="1"/>
</dbReference>
<dbReference type="CDD" id="cd00075">
    <property type="entry name" value="HATPase"/>
    <property type="match status" value="1"/>
</dbReference>